<evidence type="ECO:0000256" key="1">
    <source>
        <dbReference type="SAM" id="MobiDB-lite"/>
    </source>
</evidence>
<reference evidence="2" key="1">
    <citation type="submission" date="2022-08" db="EMBL/GenBank/DDBJ databases">
        <authorList>
            <consortium name="DOE Joint Genome Institute"/>
            <person name="Min B."/>
            <person name="Riley R."/>
            <person name="Sierra-Patev S."/>
            <person name="Naranjo-Ortiz M."/>
            <person name="Looney B."/>
            <person name="Konkel Z."/>
            <person name="Slot J.C."/>
            <person name="Sakamoto Y."/>
            <person name="Steenwyk J.L."/>
            <person name="Rokas A."/>
            <person name="Carro J."/>
            <person name="Camarero S."/>
            <person name="Ferreira P."/>
            <person name="Molpeceres G."/>
            <person name="Ruiz-Duenas F.J."/>
            <person name="Serrano A."/>
            <person name="Henrissat B."/>
            <person name="Drula E."/>
            <person name="Hughes K.W."/>
            <person name="Mata J.L."/>
            <person name="Ishikawa N.K."/>
            <person name="Vargas-Isla R."/>
            <person name="Ushijima S."/>
            <person name="Smith C.A."/>
            <person name="Ahrendt S."/>
            <person name="Andreopoulos W."/>
            <person name="He G."/>
            <person name="Labutti K."/>
            <person name="Lipzen A."/>
            <person name="Ng V."/>
            <person name="Sandor L."/>
            <person name="Barry K."/>
            <person name="Martinez A.T."/>
            <person name="Xiao Y."/>
            <person name="Gibbons J.G."/>
            <person name="Terashima K."/>
            <person name="Hibbett D.S."/>
            <person name="Grigoriev I.V."/>
        </authorList>
    </citation>
    <scope>NUCLEOTIDE SEQUENCE</scope>
    <source>
        <strain evidence="2">TFB9207</strain>
    </source>
</reference>
<feature type="compositionally biased region" description="Basic residues" evidence="1">
    <location>
        <begin position="26"/>
        <end position="36"/>
    </location>
</feature>
<accession>A0AA38NZJ3</accession>
<dbReference type="Proteomes" id="UP001163846">
    <property type="component" value="Unassembled WGS sequence"/>
</dbReference>
<name>A0AA38NZJ3_9AGAR</name>
<feature type="non-terminal residue" evidence="2">
    <location>
        <position position="212"/>
    </location>
</feature>
<dbReference type="AlphaFoldDB" id="A0AA38NZJ3"/>
<evidence type="ECO:0000313" key="3">
    <source>
        <dbReference type="Proteomes" id="UP001163846"/>
    </source>
</evidence>
<feature type="non-terminal residue" evidence="2">
    <location>
        <position position="1"/>
    </location>
</feature>
<proteinExistence type="predicted"/>
<feature type="region of interest" description="Disordered" evidence="1">
    <location>
        <begin position="1"/>
        <end position="99"/>
    </location>
</feature>
<evidence type="ECO:0000313" key="2">
    <source>
        <dbReference type="EMBL" id="KAJ3833512.1"/>
    </source>
</evidence>
<sequence length="212" mass="24847">RHRKPTAKQQEIDSACEETEHEKALRKQQKRERKERRKQEKEVALTIINDGDSDDTKALKEMATRFRDERNAAIQEAETRDDAAAKRNDKHGSIPRPSNMSRVKIQDIRVGLRLGSPNKKLEWNSTRTTIRHAMEAAMLEYNLTWKSQNDRKWLKVYDRAEEAVPALKNFKNQWAVEYIAHQCFGNARSYNCCKGNLGTYRGRKALERLHFH</sequence>
<protein>
    <submittedName>
        <fullName evidence="2">Uncharacterized protein</fullName>
    </submittedName>
</protein>
<keyword evidence="3" id="KW-1185">Reference proteome</keyword>
<dbReference type="EMBL" id="MU806681">
    <property type="protein sequence ID" value="KAJ3833512.1"/>
    <property type="molecule type" value="Genomic_DNA"/>
</dbReference>
<organism evidence="2 3">
    <name type="scientific">Lentinula raphanica</name>
    <dbReference type="NCBI Taxonomy" id="153919"/>
    <lineage>
        <taxon>Eukaryota</taxon>
        <taxon>Fungi</taxon>
        <taxon>Dikarya</taxon>
        <taxon>Basidiomycota</taxon>
        <taxon>Agaricomycotina</taxon>
        <taxon>Agaricomycetes</taxon>
        <taxon>Agaricomycetidae</taxon>
        <taxon>Agaricales</taxon>
        <taxon>Marasmiineae</taxon>
        <taxon>Omphalotaceae</taxon>
        <taxon>Lentinula</taxon>
    </lineage>
</organism>
<comment type="caution">
    <text evidence="2">The sequence shown here is derived from an EMBL/GenBank/DDBJ whole genome shotgun (WGS) entry which is preliminary data.</text>
</comment>
<gene>
    <name evidence="2" type="ORF">F5878DRAFT_518977</name>
</gene>
<feature type="compositionally biased region" description="Basic and acidic residues" evidence="1">
    <location>
        <begin position="54"/>
        <end position="92"/>
    </location>
</feature>